<evidence type="ECO:0000313" key="3">
    <source>
        <dbReference type="Proteomes" id="UP001265762"/>
    </source>
</evidence>
<sequence length="350" mass="41117">MKRVSGVGKVKSSIFYILWIVSGKILNETFVIVCIAKIFENFKQMQYRWVVVHNNWSVVKRHILFVDKYQDVQFVDSWTLNNIEYIVFMDRPAMIMKPITIKQTCVVAKQKVFYAKDEMQEFRQKFKNLFKISYIGHIFTLSVCPASYKLLNEWLVYDVNEVNALSVTICFEPPHVVVFDMDSTLITEEEEVQIRDDNIYCALDELKSMNCVLCLWSYGTREHVVYSLNKVGLKGYFNIILAEGKYVGDYNVSATTDTYNNVVYKNTPFYLDLLDKKNIPKSPRVVLWYLQKHNINAIKTITLVDDLIDNNIGYDNFVNLSTCPVPVQDWDKWHNKIVDFIKDYDYTYIN</sequence>
<dbReference type="Gene3D" id="3.40.50.1000">
    <property type="entry name" value="HAD superfamily/HAD-like"/>
    <property type="match status" value="1"/>
</dbReference>
<keyword evidence="1" id="KW-0812">Transmembrane</keyword>
<dbReference type="NCBIfam" id="TIGR01681">
    <property type="entry name" value="HAD-SF-IIIC"/>
    <property type="match status" value="1"/>
</dbReference>
<keyword evidence="1" id="KW-1133">Transmembrane helix</keyword>
<dbReference type="InterPro" id="IPR007827">
    <property type="entry name" value="DUF705"/>
</dbReference>
<reference evidence="2" key="1">
    <citation type="journal article" date="2022" name="Virus Res.">
        <title>Genome analysis of Psilogramma increta granulovirus and its intrapopulation diversity.</title>
        <authorList>
            <person name="Zhang H."/>
            <person name="Li L."/>
            <person name="Chen B."/>
            <person name="Zuo Y."/>
            <person name="Wu W."/>
            <person name="Yuan M."/>
            <person name="Yang K."/>
        </authorList>
    </citation>
    <scope>NUCLEOTIDE SEQUENCE</scope>
    <source>
        <strain evidence="2">GZ</strain>
    </source>
</reference>
<accession>A0A977XV09</accession>
<evidence type="ECO:0000313" key="2">
    <source>
        <dbReference type="EMBL" id="UXX41883.1"/>
    </source>
</evidence>
<evidence type="ECO:0000256" key="1">
    <source>
        <dbReference type="SAM" id="Phobius"/>
    </source>
</evidence>
<dbReference type="CDD" id="cd01427">
    <property type="entry name" value="HAD_like"/>
    <property type="match status" value="1"/>
</dbReference>
<name>A0A977XV09_9BBAC</name>
<dbReference type="InterPro" id="IPR010033">
    <property type="entry name" value="HAD_SF_ppase_IIIC"/>
</dbReference>
<keyword evidence="3" id="KW-1185">Reference proteome</keyword>
<dbReference type="EMBL" id="ON803509">
    <property type="protein sequence ID" value="UXX41883.1"/>
    <property type="molecule type" value="Genomic_DNA"/>
</dbReference>
<dbReference type="SUPFAM" id="SSF56784">
    <property type="entry name" value="HAD-like"/>
    <property type="match status" value="1"/>
</dbReference>
<dbReference type="Pfam" id="PF05152">
    <property type="entry name" value="DUF705"/>
    <property type="match status" value="1"/>
</dbReference>
<feature type="transmembrane region" description="Helical" evidence="1">
    <location>
        <begin position="14"/>
        <end position="39"/>
    </location>
</feature>
<proteinExistence type="predicted"/>
<dbReference type="InterPro" id="IPR023214">
    <property type="entry name" value="HAD_sf"/>
</dbReference>
<protein>
    <submittedName>
        <fullName evidence="2">38k protein</fullName>
    </submittedName>
</protein>
<dbReference type="Proteomes" id="UP001265762">
    <property type="component" value="Segment"/>
</dbReference>
<dbReference type="NCBIfam" id="TIGR01684">
    <property type="entry name" value="viral_ppase"/>
    <property type="match status" value="1"/>
</dbReference>
<keyword evidence="1" id="KW-0472">Membrane</keyword>
<organism evidence="2 3">
    <name type="scientific">Psilogramma increta granulovirus</name>
    <dbReference type="NCBI Taxonomy" id="2953508"/>
    <lineage>
        <taxon>Viruses</taxon>
        <taxon>Viruses incertae sedis</taxon>
        <taxon>Naldaviricetes</taxon>
        <taxon>Lefavirales</taxon>
        <taxon>Baculoviridae</taxon>
        <taxon>Betabaculovirus</taxon>
        <taxon>Betabaculovirus psincretae</taxon>
    </lineage>
</organism>
<dbReference type="InterPro" id="IPR036412">
    <property type="entry name" value="HAD-like_sf"/>
</dbReference>